<accession>A0ABU0FJM2</accession>
<dbReference type="InterPro" id="IPR036388">
    <property type="entry name" value="WH-like_DNA-bd_sf"/>
</dbReference>
<keyword evidence="5" id="KW-1185">Reference proteome</keyword>
<name>A0ABU0FJM2_9HYPH</name>
<dbReference type="InterPro" id="IPR036390">
    <property type="entry name" value="WH_DNA-bd_sf"/>
</dbReference>
<dbReference type="Pfam" id="PF00583">
    <property type="entry name" value="Acetyltransf_1"/>
    <property type="match status" value="1"/>
</dbReference>
<evidence type="ECO:0000259" key="3">
    <source>
        <dbReference type="PROSITE" id="PS51186"/>
    </source>
</evidence>
<dbReference type="PANTHER" id="PTHR13947:SF37">
    <property type="entry name" value="LD18367P"/>
    <property type="match status" value="1"/>
</dbReference>
<dbReference type="InterPro" id="IPR000182">
    <property type="entry name" value="GNAT_dom"/>
</dbReference>
<dbReference type="EMBL" id="JAUSVK010000001">
    <property type="protein sequence ID" value="MDQ0394809.1"/>
    <property type="molecule type" value="Genomic_DNA"/>
</dbReference>
<dbReference type="CDD" id="cd04301">
    <property type="entry name" value="NAT_SF"/>
    <property type="match status" value="1"/>
</dbReference>
<dbReference type="Proteomes" id="UP001237448">
    <property type="component" value="Unassembled WGS sequence"/>
</dbReference>
<dbReference type="PANTHER" id="PTHR13947">
    <property type="entry name" value="GNAT FAMILY N-ACETYLTRANSFERASE"/>
    <property type="match status" value="1"/>
</dbReference>
<reference evidence="4 5" key="1">
    <citation type="submission" date="2023-07" db="EMBL/GenBank/DDBJ databases">
        <title>Genomic Encyclopedia of Type Strains, Phase IV (KMG-IV): sequencing the most valuable type-strain genomes for metagenomic binning, comparative biology and taxonomic classification.</title>
        <authorList>
            <person name="Goeker M."/>
        </authorList>
    </citation>
    <scope>NUCLEOTIDE SEQUENCE [LARGE SCALE GENOMIC DNA]</scope>
    <source>
        <strain evidence="4 5">DSM 5896</strain>
    </source>
</reference>
<dbReference type="Gene3D" id="1.10.10.10">
    <property type="entry name" value="Winged helix-like DNA-binding domain superfamily/Winged helix DNA-binding domain"/>
    <property type="match status" value="1"/>
</dbReference>
<protein>
    <submittedName>
        <fullName evidence="4">DNA-binding MarR family transcriptional regulator/N-acetylglutamate synthase-like GNAT family acetyltransferase</fullName>
    </submittedName>
</protein>
<dbReference type="SUPFAM" id="SSF46785">
    <property type="entry name" value="Winged helix' DNA-binding domain"/>
    <property type="match status" value="1"/>
</dbReference>
<comment type="caution">
    <text evidence="4">The sequence shown here is derived from an EMBL/GenBank/DDBJ whole genome shotgun (WGS) entry which is preliminary data.</text>
</comment>
<feature type="domain" description="N-acetyltransferase" evidence="3">
    <location>
        <begin position="161"/>
        <end position="317"/>
    </location>
</feature>
<evidence type="ECO:0000313" key="4">
    <source>
        <dbReference type="EMBL" id="MDQ0394809.1"/>
    </source>
</evidence>
<dbReference type="SMART" id="SM00347">
    <property type="entry name" value="HTH_MARR"/>
    <property type="match status" value="1"/>
</dbReference>
<feature type="domain" description="HTH marR-type" evidence="2">
    <location>
        <begin position="17"/>
        <end position="149"/>
    </location>
</feature>
<dbReference type="PROSITE" id="PS50995">
    <property type="entry name" value="HTH_MARR_2"/>
    <property type="match status" value="1"/>
</dbReference>
<dbReference type="InterPro" id="IPR016181">
    <property type="entry name" value="Acyl_CoA_acyltransferase"/>
</dbReference>
<evidence type="ECO:0000256" key="1">
    <source>
        <dbReference type="ARBA" id="ARBA00022679"/>
    </source>
</evidence>
<evidence type="ECO:0000313" key="5">
    <source>
        <dbReference type="Proteomes" id="UP001237448"/>
    </source>
</evidence>
<proteinExistence type="predicted"/>
<dbReference type="InterPro" id="IPR050769">
    <property type="entry name" value="NAT_camello-type"/>
</dbReference>
<dbReference type="SUPFAM" id="SSF55729">
    <property type="entry name" value="Acyl-CoA N-acyltransferases (Nat)"/>
    <property type="match status" value="1"/>
</dbReference>
<dbReference type="RefSeq" id="WP_307432559.1">
    <property type="nucleotide sequence ID" value="NZ_JAUSVK010000001.1"/>
</dbReference>
<keyword evidence="1" id="KW-0808">Transferase</keyword>
<dbReference type="Pfam" id="PF12802">
    <property type="entry name" value="MarR_2"/>
    <property type="match status" value="1"/>
</dbReference>
<dbReference type="InterPro" id="IPR000835">
    <property type="entry name" value="HTH_MarR-typ"/>
</dbReference>
<sequence length="317" mass="34819">MDTVPSPPHGQVDLDSQVDAVRAFSRFYTRQIGLLDEGLLASPFSLTEARVLYELAHRDGPTAAELGRDLGLDAGYLSRLLRKFEERGLIARTASPADARQSEIALTAAGGEAFAPLNEASHRQASALLRRLAPAARDRLVKAMAVVQDLLGEGSRPAVPYLLRPLQVGDIGWITHRQGLLYAQEYGWDESFEALVAEILGAFVKSFDPARERSWIAEREGEVVGSVFVVRQSDAVAKLRLLYVEPSARGLGIGKRLVEECIRFARAKGYGTLTLWTNDVLASARHIYQSAGFTLADEERHHAFGKDLVGQNWNLAL</sequence>
<gene>
    <name evidence="4" type="ORF">J3R73_004601</name>
</gene>
<dbReference type="Gene3D" id="3.40.630.30">
    <property type="match status" value="1"/>
</dbReference>
<evidence type="ECO:0000259" key="2">
    <source>
        <dbReference type="PROSITE" id="PS50995"/>
    </source>
</evidence>
<organism evidence="4 5">
    <name type="scientific">Labrys monachus</name>
    <dbReference type="NCBI Taxonomy" id="217067"/>
    <lineage>
        <taxon>Bacteria</taxon>
        <taxon>Pseudomonadati</taxon>
        <taxon>Pseudomonadota</taxon>
        <taxon>Alphaproteobacteria</taxon>
        <taxon>Hyphomicrobiales</taxon>
        <taxon>Xanthobacteraceae</taxon>
        <taxon>Labrys</taxon>
    </lineage>
</organism>
<dbReference type="PROSITE" id="PS51186">
    <property type="entry name" value="GNAT"/>
    <property type="match status" value="1"/>
</dbReference>